<dbReference type="AlphaFoldDB" id="A0A2Y9ALD3"/>
<evidence type="ECO:0000256" key="2">
    <source>
        <dbReference type="ARBA" id="ARBA00008034"/>
    </source>
</evidence>
<evidence type="ECO:0000256" key="9">
    <source>
        <dbReference type="SAM" id="Phobius"/>
    </source>
</evidence>
<evidence type="ECO:0000256" key="7">
    <source>
        <dbReference type="ARBA" id="ARBA00023136"/>
    </source>
</evidence>
<gene>
    <name evidence="10" type="ORF">SAMN05216184_10843</name>
</gene>
<name>A0A2Y9ALD3_9MICO</name>
<evidence type="ECO:0000256" key="6">
    <source>
        <dbReference type="ARBA" id="ARBA00022989"/>
    </source>
</evidence>
<dbReference type="OrthoDB" id="1016457at2"/>
<dbReference type="RefSeq" id="WP_110852764.1">
    <property type="nucleotide sequence ID" value="NZ_QKLZ01000008.1"/>
</dbReference>
<keyword evidence="5 8" id="KW-0812">Transmembrane</keyword>
<keyword evidence="4" id="KW-1003">Cell membrane</keyword>
<feature type="transmembrane region" description="Helical" evidence="9">
    <location>
        <begin position="256"/>
        <end position="286"/>
    </location>
</feature>
<evidence type="ECO:0000256" key="1">
    <source>
        <dbReference type="ARBA" id="ARBA00004651"/>
    </source>
</evidence>
<evidence type="ECO:0000256" key="3">
    <source>
        <dbReference type="ARBA" id="ARBA00022448"/>
    </source>
</evidence>
<reference evidence="10 11" key="1">
    <citation type="submission" date="2016-10" db="EMBL/GenBank/DDBJ databases">
        <authorList>
            <person name="Cai Z."/>
        </authorList>
    </citation>
    <scope>NUCLEOTIDE SEQUENCE [LARGE SCALE GENOMIC DNA]</scope>
    <source>
        <strain evidence="10 11">CGMCC 1.10826</strain>
    </source>
</reference>
<dbReference type="Pfam" id="PF00950">
    <property type="entry name" value="ABC-3"/>
    <property type="match status" value="1"/>
</dbReference>
<keyword evidence="3 8" id="KW-0813">Transport</keyword>
<dbReference type="GO" id="GO:0055085">
    <property type="term" value="P:transmembrane transport"/>
    <property type="evidence" value="ECO:0007669"/>
    <property type="project" value="InterPro"/>
</dbReference>
<sequence>MNVDLVIIVTALLVVAPCALLGCFLLLRRSVMVGDAISHAALPGIVLAFFLTGSLGPLAAVAGAAVFGLLTVVLVDLLERSGTVRGDAATGIVFTGLFALGVLLVARYGGNVHLDLEHVLFGEIAFAPLHLLTVDGVSLGPRSWWTTGTVAVLAVAVVTLLHKELKVTTFDPALAAVVGLSPVLVHHVLMALVSVTVVGAFDSVGAILVVALLAGPAATAYLLTDRLGLMLATALAVGAVAVLVGYGLAVVGDLSIAGMVASVVGVLFLLALLAAPRHGLVGAAVLRRRRRTVLRRRLVAHAQRALGGDATTAELAARLQWPVSQVERVRARLD</sequence>
<dbReference type="PANTHER" id="PTHR30477">
    <property type="entry name" value="ABC-TRANSPORTER METAL-BINDING PROTEIN"/>
    <property type="match status" value="1"/>
</dbReference>
<feature type="transmembrane region" description="Helical" evidence="9">
    <location>
        <begin position="173"/>
        <end position="198"/>
    </location>
</feature>
<evidence type="ECO:0000313" key="11">
    <source>
        <dbReference type="Proteomes" id="UP000250222"/>
    </source>
</evidence>
<dbReference type="Gene3D" id="1.10.3470.10">
    <property type="entry name" value="ABC transporter involved in vitamin B12 uptake, BtuC"/>
    <property type="match status" value="1"/>
</dbReference>
<comment type="similarity">
    <text evidence="2 8">Belongs to the ABC-3 integral membrane protein family.</text>
</comment>
<dbReference type="GO" id="GO:0010043">
    <property type="term" value="P:response to zinc ion"/>
    <property type="evidence" value="ECO:0007669"/>
    <property type="project" value="TreeGrafter"/>
</dbReference>
<feature type="transmembrane region" description="Helical" evidence="9">
    <location>
        <begin position="6"/>
        <end position="27"/>
    </location>
</feature>
<evidence type="ECO:0000256" key="5">
    <source>
        <dbReference type="ARBA" id="ARBA00022692"/>
    </source>
</evidence>
<dbReference type="InterPro" id="IPR037294">
    <property type="entry name" value="ABC_BtuC-like"/>
</dbReference>
<feature type="transmembrane region" description="Helical" evidence="9">
    <location>
        <begin position="230"/>
        <end position="250"/>
    </location>
</feature>
<evidence type="ECO:0000313" key="10">
    <source>
        <dbReference type="EMBL" id="SSA43279.1"/>
    </source>
</evidence>
<feature type="transmembrane region" description="Helical" evidence="9">
    <location>
        <begin position="204"/>
        <end position="223"/>
    </location>
</feature>
<proteinExistence type="inferred from homology"/>
<keyword evidence="6 9" id="KW-1133">Transmembrane helix</keyword>
<dbReference type="EMBL" id="UETB01000008">
    <property type="protein sequence ID" value="SSA43279.1"/>
    <property type="molecule type" value="Genomic_DNA"/>
</dbReference>
<evidence type="ECO:0000256" key="8">
    <source>
        <dbReference type="RuleBase" id="RU003943"/>
    </source>
</evidence>
<dbReference type="SUPFAM" id="SSF81345">
    <property type="entry name" value="ABC transporter involved in vitamin B12 uptake, BtuC"/>
    <property type="match status" value="1"/>
</dbReference>
<dbReference type="InterPro" id="IPR001626">
    <property type="entry name" value="ABC_TroCD"/>
</dbReference>
<keyword evidence="7 9" id="KW-0472">Membrane</keyword>
<feature type="transmembrane region" description="Helical" evidence="9">
    <location>
        <begin position="90"/>
        <end position="110"/>
    </location>
</feature>
<dbReference type="PANTHER" id="PTHR30477:SF8">
    <property type="entry name" value="METAL TRANSPORT SYSTEM MEMBRANE PROTEIN CT_070-RELATED"/>
    <property type="match status" value="1"/>
</dbReference>
<evidence type="ECO:0000256" key="4">
    <source>
        <dbReference type="ARBA" id="ARBA00022475"/>
    </source>
</evidence>
<feature type="transmembrane region" description="Helical" evidence="9">
    <location>
        <begin position="58"/>
        <end position="78"/>
    </location>
</feature>
<feature type="transmembrane region" description="Helical" evidence="9">
    <location>
        <begin position="143"/>
        <end position="161"/>
    </location>
</feature>
<dbReference type="Proteomes" id="UP000250222">
    <property type="component" value="Unassembled WGS sequence"/>
</dbReference>
<dbReference type="GO" id="GO:0043190">
    <property type="term" value="C:ATP-binding cassette (ABC) transporter complex"/>
    <property type="evidence" value="ECO:0007669"/>
    <property type="project" value="InterPro"/>
</dbReference>
<dbReference type="CDD" id="cd06550">
    <property type="entry name" value="TM_ABC_iron-siderophores_like"/>
    <property type="match status" value="1"/>
</dbReference>
<accession>A0A2Y9ALD3</accession>
<keyword evidence="11" id="KW-1185">Reference proteome</keyword>
<comment type="subcellular location">
    <subcellularLocation>
        <location evidence="1 8">Cell membrane</location>
        <topology evidence="1 8">Multi-pass membrane protein</topology>
    </subcellularLocation>
</comment>
<protein>
    <submittedName>
        <fullName evidence="10">Manganese/zinc/iron transport system permease protein</fullName>
    </submittedName>
</protein>
<organism evidence="10 11">
    <name type="scientific">Georgenia satyanarayanai</name>
    <dbReference type="NCBI Taxonomy" id="860221"/>
    <lineage>
        <taxon>Bacteria</taxon>
        <taxon>Bacillati</taxon>
        <taxon>Actinomycetota</taxon>
        <taxon>Actinomycetes</taxon>
        <taxon>Micrococcales</taxon>
        <taxon>Bogoriellaceae</taxon>
        <taxon>Georgenia</taxon>
    </lineage>
</organism>